<dbReference type="InterPro" id="IPR013154">
    <property type="entry name" value="ADH-like_N"/>
</dbReference>
<evidence type="ECO:0000256" key="4">
    <source>
        <dbReference type="ARBA" id="ARBA00022833"/>
    </source>
</evidence>
<dbReference type="Pfam" id="PF00107">
    <property type="entry name" value="ADH_zinc_N"/>
    <property type="match status" value="1"/>
</dbReference>
<dbReference type="Pfam" id="PF08240">
    <property type="entry name" value="ADH_N"/>
    <property type="match status" value="1"/>
</dbReference>
<dbReference type="InterPro" id="IPR002328">
    <property type="entry name" value="ADH_Zn_CS"/>
</dbReference>
<dbReference type="Gene3D" id="3.40.50.720">
    <property type="entry name" value="NAD(P)-binding Rossmann-like Domain"/>
    <property type="match status" value="1"/>
</dbReference>
<dbReference type="InterPro" id="IPR036291">
    <property type="entry name" value="NAD(P)-bd_dom_sf"/>
</dbReference>
<proteinExistence type="inferred from homology"/>
<name>A0ABP5IK13_9MICO</name>
<reference evidence="9" key="1">
    <citation type="journal article" date="2019" name="Int. J. Syst. Evol. Microbiol.">
        <title>The Global Catalogue of Microorganisms (GCM) 10K type strain sequencing project: providing services to taxonomists for standard genome sequencing and annotation.</title>
        <authorList>
            <consortium name="The Broad Institute Genomics Platform"/>
            <consortium name="The Broad Institute Genome Sequencing Center for Infectious Disease"/>
            <person name="Wu L."/>
            <person name="Ma J."/>
        </authorList>
    </citation>
    <scope>NUCLEOTIDE SEQUENCE [LARGE SCALE GENOMIC DNA]</scope>
    <source>
        <strain evidence="9">JCM 15900</strain>
    </source>
</reference>
<keyword evidence="4 6" id="KW-0862">Zinc</keyword>
<dbReference type="SMART" id="SM00829">
    <property type="entry name" value="PKS_ER"/>
    <property type="match status" value="1"/>
</dbReference>
<dbReference type="CDD" id="cd08278">
    <property type="entry name" value="benzyl_alcohol_DH"/>
    <property type="match status" value="1"/>
</dbReference>
<keyword evidence="3 6" id="KW-0479">Metal-binding</keyword>
<dbReference type="EMBL" id="BAAAPZ010000012">
    <property type="protein sequence ID" value="GAA2101926.1"/>
    <property type="molecule type" value="Genomic_DNA"/>
</dbReference>
<evidence type="ECO:0000259" key="7">
    <source>
        <dbReference type="SMART" id="SM00829"/>
    </source>
</evidence>
<dbReference type="SUPFAM" id="SSF50129">
    <property type="entry name" value="GroES-like"/>
    <property type="match status" value="1"/>
</dbReference>
<keyword evidence="5" id="KW-0560">Oxidoreductase</keyword>
<evidence type="ECO:0000256" key="6">
    <source>
        <dbReference type="RuleBase" id="RU361277"/>
    </source>
</evidence>
<dbReference type="RefSeq" id="WP_291796189.1">
    <property type="nucleotide sequence ID" value="NZ_BAAAPZ010000012.1"/>
</dbReference>
<protein>
    <submittedName>
        <fullName evidence="8">NAD(P)-dependent alcohol dehydrogenase</fullName>
    </submittedName>
</protein>
<organism evidence="8 9">
    <name type="scientific">Brevibacterium salitolerans</name>
    <dbReference type="NCBI Taxonomy" id="1403566"/>
    <lineage>
        <taxon>Bacteria</taxon>
        <taxon>Bacillati</taxon>
        <taxon>Actinomycetota</taxon>
        <taxon>Actinomycetes</taxon>
        <taxon>Micrococcales</taxon>
        <taxon>Brevibacteriaceae</taxon>
        <taxon>Brevibacterium</taxon>
    </lineage>
</organism>
<evidence type="ECO:0000313" key="9">
    <source>
        <dbReference type="Proteomes" id="UP001500984"/>
    </source>
</evidence>
<keyword evidence="9" id="KW-1185">Reference proteome</keyword>
<comment type="similarity">
    <text evidence="2 6">Belongs to the zinc-containing alcohol dehydrogenase family.</text>
</comment>
<sequence>MKTRAAVVVEGGKDLEIREVELDDPRPDEIRVKMVASGICHTDAIFRDQWHPIELPAVLGHEGSGIVEEVGSAVTDLAPGDRVVLGPAFCGQCAQCFAGHPMYCEKFGERNFAGVRGDGSRAFSDENGPVGSHFFGQSSFAEHSNVVASGAIKVDEEVPLELLGPLGCGIMTGAGSVLNVLDVKAGDSLAVFGTGAVGMAGVLAAKAAGVSTIIVVDIVESRLEFARELGATHTVNSKEQDPVEAIMEITGTGVQHALDTTGVPAVFNQMTNSLRILGHGVLVGASKVGTQASIDVGTRLASGIRVSLVIEGDAVPQEFIPRLIALHKTGVFPFEKLTRTYPLEEINRAFADSAEGTTLKPIVVY</sequence>
<comment type="cofactor">
    <cofactor evidence="1 6">
        <name>Zn(2+)</name>
        <dbReference type="ChEBI" id="CHEBI:29105"/>
    </cofactor>
</comment>
<evidence type="ECO:0000256" key="2">
    <source>
        <dbReference type="ARBA" id="ARBA00008072"/>
    </source>
</evidence>
<dbReference type="PROSITE" id="PS00059">
    <property type="entry name" value="ADH_ZINC"/>
    <property type="match status" value="1"/>
</dbReference>
<gene>
    <name evidence="8" type="ORF">GCM10009823_25030</name>
</gene>
<evidence type="ECO:0000256" key="5">
    <source>
        <dbReference type="ARBA" id="ARBA00023002"/>
    </source>
</evidence>
<dbReference type="PANTHER" id="PTHR43350">
    <property type="entry name" value="NAD-DEPENDENT ALCOHOL DEHYDROGENASE"/>
    <property type="match status" value="1"/>
</dbReference>
<feature type="domain" description="Enoyl reductase (ER)" evidence="7">
    <location>
        <begin position="11"/>
        <end position="364"/>
    </location>
</feature>
<evidence type="ECO:0000256" key="1">
    <source>
        <dbReference type="ARBA" id="ARBA00001947"/>
    </source>
</evidence>
<dbReference type="SUPFAM" id="SSF51735">
    <property type="entry name" value="NAD(P)-binding Rossmann-fold domains"/>
    <property type="match status" value="1"/>
</dbReference>
<evidence type="ECO:0000313" key="8">
    <source>
        <dbReference type="EMBL" id="GAA2101926.1"/>
    </source>
</evidence>
<dbReference type="InterPro" id="IPR013149">
    <property type="entry name" value="ADH-like_C"/>
</dbReference>
<dbReference type="InterPro" id="IPR011032">
    <property type="entry name" value="GroES-like_sf"/>
</dbReference>
<accession>A0ABP5IK13</accession>
<evidence type="ECO:0000256" key="3">
    <source>
        <dbReference type="ARBA" id="ARBA00022723"/>
    </source>
</evidence>
<dbReference type="Proteomes" id="UP001500984">
    <property type="component" value="Unassembled WGS sequence"/>
</dbReference>
<dbReference type="InterPro" id="IPR020843">
    <property type="entry name" value="ER"/>
</dbReference>
<comment type="caution">
    <text evidence="8">The sequence shown here is derived from an EMBL/GenBank/DDBJ whole genome shotgun (WGS) entry which is preliminary data.</text>
</comment>
<dbReference type="Gene3D" id="3.90.180.10">
    <property type="entry name" value="Medium-chain alcohol dehydrogenases, catalytic domain"/>
    <property type="match status" value="1"/>
</dbReference>
<dbReference type="PANTHER" id="PTHR43350:SF2">
    <property type="entry name" value="GROES-LIKE ZINC-BINDING ALCOHOL DEHYDROGENASE FAMILY PROTEIN"/>
    <property type="match status" value="1"/>
</dbReference>